<dbReference type="GO" id="GO:0003857">
    <property type="term" value="F:(3S)-3-hydroxyacyl-CoA dehydrogenase (NAD+) activity"/>
    <property type="evidence" value="ECO:0007669"/>
    <property type="project" value="TreeGrafter"/>
</dbReference>
<dbReference type="Pfam" id="PF00378">
    <property type="entry name" value="ECH_1"/>
    <property type="match status" value="1"/>
</dbReference>
<evidence type="ECO:0000256" key="8">
    <source>
        <dbReference type="ARBA" id="ARBA00023098"/>
    </source>
</evidence>
<keyword evidence="10" id="KW-0413">Isomerase</keyword>
<keyword evidence="9" id="KW-0576">Peroxisome</keyword>
<keyword evidence="5" id="KW-0276">Fatty acid metabolism</keyword>
<evidence type="ECO:0000256" key="6">
    <source>
        <dbReference type="ARBA" id="ARBA00023002"/>
    </source>
</evidence>
<dbReference type="Gene3D" id="1.10.1040.50">
    <property type="match status" value="1"/>
</dbReference>
<evidence type="ECO:0000256" key="10">
    <source>
        <dbReference type="ARBA" id="ARBA00023235"/>
    </source>
</evidence>
<dbReference type="GO" id="GO:0070403">
    <property type="term" value="F:NAD+ binding"/>
    <property type="evidence" value="ECO:0007669"/>
    <property type="project" value="InterPro"/>
</dbReference>
<accession>A0A2R5G137</accession>
<dbReference type="InterPro" id="IPR006108">
    <property type="entry name" value="3HC_DH_C"/>
</dbReference>
<evidence type="ECO:0000256" key="9">
    <source>
        <dbReference type="ARBA" id="ARBA00023140"/>
    </source>
</evidence>
<dbReference type="FunFam" id="1.10.1040.50:FF:000006">
    <property type="entry name" value="Peroxisomal bifunctional enzyme"/>
    <property type="match status" value="1"/>
</dbReference>
<dbReference type="EMBL" id="BEYU01000008">
    <property type="protein sequence ID" value="GBG24720.1"/>
    <property type="molecule type" value="Genomic_DNA"/>
</dbReference>
<comment type="subunit">
    <text evidence="4">Monomer.</text>
</comment>
<comment type="subcellular location">
    <subcellularLocation>
        <location evidence="1">Peroxisome</location>
    </subcellularLocation>
</comment>
<name>A0A2R5G137_9STRA</name>
<feature type="domain" description="3-hydroxyacyl-CoA dehydrogenase NAD binding" evidence="14">
    <location>
        <begin position="295"/>
        <end position="476"/>
    </location>
</feature>
<evidence type="ECO:0000256" key="3">
    <source>
        <dbReference type="ARBA" id="ARBA00008750"/>
    </source>
</evidence>
<evidence type="ECO:0000313" key="15">
    <source>
        <dbReference type="EMBL" id="GBG24720.1"/>
    </source>
</evidence>
<dbReference type="InterPro" id="IPR008927">
    <property type="entry name" value="6-PGluconate_DH-like_C_sf"/>
</dbReference>
<dbReference type="GO" id="GO:0004300">
    <property type="term" value="F:enoyl-CoA hydratase activity"/>
    <property type="evidence" value="ECO:0007669"/>
    <property type="project" value="UniProtKB-ARBA"/>
</dbReference>
<evidence type="ECO:0000256" key="4">
    <source>
        <dbReference type="ARBA" id="ARBA00011245"/>
    </source>
</evidence>
<keyword evidence="7" id="KW-0520">NAD</keyword>
<evidence type="ECO:0000256" key="2">
    <source>
        <dbReference type="ARBA" id="ARBA00005005"/>
    </source>
</evidence>
<dbReference type="InterPro" id="IPR006180">
    <property type="entry name" value="3-OHacyl-CoA_DH_CS"/>
</dbReference>
<evidence type="ECO:0000313" key="16">
    <source>
        <dbReference type="Proteomes" id="UP000241890"/>
    </source>
</evidence>
<dbReference type="SUPFAM" id="SSF48179">
    <property type="entry name" value="6-phosphogluconate dehydrogenase C-terminal domain-like"/>
    <property type="match status" value="2"/>
</dbReference>
<keyword evidence="16" id="KW-1185">Reference proteome</keyword>
<dbReference type="PANTHER" id="PTHR23309:SF49">
    <property type="entry name" value="PEROXISOMAL BIFUNCTIONAL ENZYME"/>
    <property type="match status" value="1"/>
</dbReference>
<feature type="domain" description="3-hydroxyacyl-CoA dehydrogenase C-terminal" evidence="13">
    <location>
        <begin position="608"/>
        <end position="695"/>
    </location>
</feature>
<dbReference type="GO" id="GO:0016853">
    <property type="term" value="F:isomerase activity"/>
    <property type="evidence" value="ECO:0007669"/>
    <property type="project" value="UniProtKB-KW"/>
</dbReference>
<dbReference type="Gene3D" id="3.40.50.720">
    <property type="entry name" value="NAD(P)-binding Rossmann-like Domain"/>
    <property type="match status" value="1"/>
</dbReference>
<dbReference type="GO" id="GO:0006635">
    <property type="term" value="P:fatty acid beta-oxidation"/>
    <property type="evidence" value="ECO:0007669"/>
    <property type="project" value="UniProtKB-UniPathway"/>
</dbReference>
<comment type="caution">
    <text evidence="15">The sequence shown here is derived from an EMBL/GenBank/DDBJ whole genome shotgun (WGS) entry which is preliminary data.</text>
</comment>
<dbReference type="OrthoDB" id="2018133at2759"/>
<evidence type="ECO:0000256" key="12">
    <source>
        <dbReference type="ARBA" id="ARBA00023268"/>
    </source>
</evidence>
<dbReference type="PROSITE" id="PS00067">
    <property type="entry name" value="3HCDH"/>
    <property type="match status" value="1"/>
</dbReference>
<evidence type="ECO:0000256" key="7">
    <source>
        <dbReference type="ARBA" id="ARBA00023027"/>
    </source>
</evidence>
<dbReference type="PANTHER" id="PTHR23309">
    <property type="entry name" value="3-HYDROXYACYL-COA DEHYROGENASE"/>
    <property type="match status" value="1"/>
</dbReference>
<evidence type="ECO:0000259" key="14">
    <source>
        <dbReference type="Pfam" id="PF02737"/>
    </source>
</evidence>
<evidence type="ECO:0000256" key="11">
    <source>
        <dbReference type="ARBA" id="ARBA00023239"/>
    </source>
</evidence>
<dbReference type="CDD" id="cd06558">
    <property type="entry name" value="crotonase-like"/>
    <property type="match status" value="1"/>
</dbReference>
<dbReference type="InterPro" id="IPR001753">
    <property type="entry name" value="Enoyl-CoA_hydra/iso"/>
</dbReference>
<keyword evidence="11" id="KW-0456">Lyase</keyword>
<proteinExistence type="inferred from homology"/>
<dbReference type="AlphaFoldDB" id="A0A2R5G137"/>
<reference evidence="15 16" key="1">
    <citation type="submission" date="2017-12" db="EMBL/GenBank/DDBJ databases">
        <title>Sequencing, de novo assembly and annotation of complete genome of a new Thraustochytrid species, strain FCC1311.</title>
        <authorList>
            <person name="Sedici K."/>
            <person name="Godart F."/>
            <person name="Aiese Cigliano R."/>
            <person name="Sanseverino W."/>
            <person name="Barakat M."/>
            <person name="Ortet P."/>
            <person name="Marechal E."/>
            <person name="Cagnac O."/>
            <person name="Amato A."/>
        </authorList>
    </citation>
    <scope>NUCLEOTIDE SEQUENCE [LARGE SCALE GENOMIC DNA]</scope>
</reference>
<keyword evidence="12" id="KW-0511">Multifunctional enzyme</keyword>
<organism evidence="15 16">
    <name type="scientific">Hondaea fermentalgiana</name>
    <dbReference type="NCBI Taxonomy" id="2315210"/>
    <lineage>
        <taxon>Eukaryota</taxon>
        <taxon>Sar</taxon>
        <taxon>Stramenopiles</taxon>
        <taxon>Bigyra</taxon>
        <taxon>Labyrinthulomycetes</taxon>
        <taxon>Thraustochytrida</taxon>
        <taxon>Thraustochytriidae</taxon>
        <taxon>Hondaea</taxon>
    </lineage>
</organism>
<keyword evidence="8" id="KW-0443">Lipid metabolism</keyword>
<comment type="pathway">
    <text evidence="2">Lipid metabolism; fatty acid beta-oxidation.</text>
</comment>
<sequence>MSKYALKQGVAIVTASNPPVNGLSRAVRQGLVQGLKQAQQDGAKSVVILGEGATFPAGADIKEFASGAWNDDPDLNQVFAQLDASDIPVVAAIHGNALGGGLETALSCNYRVALSSAKVGLPEVHLGILPGAGGTQRLPRVVGVEQALEMIGTGKPIGASVAHKLGIVDEIIEGKTADELLAGAIKFAESVSDKKPVPRISERTVEPVDDDVYVSARVKFAKIARGQEAPQKIVDAVRAAVESARFDAGLKEEARLFQELMDGSQSKAMQYMFFAERSCNKVPGIDSKKALEVKHVGVIGGGTMGRGIAMCFANKGIRVTLSETSEEALQGAKDAIEGLYKKSSAFRSGRMSEADVAARMELIEGTTDPEYKALAECDAVIEAVFENLDLKKKIFGQLGKICKESALLASNTSYLDIDEIAQASGRPEMFLGMHFFSPANVMPALENVRGSASSEVAIATAMNMGKRIGKTTMLAGNCFGFIGNRMFEPYTQAAIGLVEEGALPSQVDRVLGPQPGMFGMAMGPLAVLDLAGNDIGQRIRAESYYPHTAENVKGARGATGRLGQKTGAGWYKYEGRSASDDEAVNKLCDEHRENFGIPKRSNISDQEILERVLYPMINEGFRILEENIASRPSDIDVLYNAGYGFPRYRGGPMFYADLVGLDTVRDGLLRIHDANPELPHWHFQPAQLLEDLVASRTTLAEHWIQRLKSAK</sequence>
<feature type="domain" description="3-hydroxyacyl-CoA dehydrogenase C-terminal" evidence="13">
    <location>
        <begin position="480"/>
        <end position="573"/>
    </location>
</feature>
<dbReference type="Pfam" id="PF02737">
    <property type="entry name" value="3HCDH_N"/>
    <property type="match status" value="1"/>
</dbReference>
<dbReference type="Proteomes" id="UP000241890">
    <property type="component" value="Unassembled WGS sequence"/>
</dbReference>
<gene>
    <name evidence="15" type="ORF">FCC1311_008891</name>
</gene>
<dbReference type="SUPFAM" id="SSF52096">
    <property type="entry name" value="ClpP/crotonase"/>
    <property type="match status" value="1"/>
</dbReference>
<dbReference type="SUPFAM" id="SSF51735">
    <property type="entry name" value="NAD(P)-binding Rossmann-fold domains"/>
    <property type="match status" value="1"/>
</dbReference>
<evidence type="ECO:0000256" key="1">
    <source>
        <dbReference type="ARBA" id="ARBA00004275"/>
    </source>
</evidence>
<dbReference type="Pfam" id="PF00725">
    <property type="entry name" value="3HCDH"/>
    <property type="match status" value="2"/>
</dbReference>
<evidence type="ECO:0000259" key="13">
    <source>
        <dbReference type="Pfam" id="PF00725"/>
    </source>
</evidence>
<keyword evidence="6" id="KW-0560">Oxidoreductase</keyword>
<dbReference type="InterPro" id="IPR006176">
    <property type="entry name" value="3-OHacyl-CoA_DH_NAD-bd"/>
</dbReference>
<dbReference type="FunFam" id="3.40.50.720:FF:000009">
    <property type="entry name" value="Fatty oxidation complex, alpha subunit"/>
    <property type="match status" value="1"/>
</dbReference>
<dbReference type="Gene3D" id="3.90.226.10">
    <property type="entry name" value="2-enoyl-CoA Hydratase, Chain A, domain 1"/>
    <property type="match status" value="1"/>
</dbReference>
<dbReference type="InterPro" id="IPR029045">
    <property type="entry name" value="ClpP/crotonase-like_dom_sf"/>
</dbReference>
<dbReference type="UniPathway" id="UPA00659"/>
<dbReference type="InterPro" id="IPR036291">
    <property type="entry name" value="NAD(P)-bd_dom_sf"/>
</dbReference>
<evidence type="ECO:0000256" key="5">
    <source>
        <dbReference type="ARBA" id="ARBA00022832"/>
    </source>
</evidence>
<dbReference type="InParanoid" id="A0A2R5G137"/>
<dbReference type="GO" id="GO:0005777">
    <property type="term" value="C:peroxisome"/>
    <property type="evidence" value="ECO:0007669"/>
    <property type="project" value="UniProtKB-SubCell"/>
</dbReference>
<protein>
    <submittedName>
        <fullName evidence="15">Peroxisomal bifunctional enzyme</fullName>
    </submittedName>
</protein>
<comment type="similarity">
    <text evidence="3">In the N-terminal section; belongs to the enoyl-CoA hydratase/isomerase family.</text>
</comment>